<name>A0ABZ2Y526_9FIRM</name>
<accession>A0ABZ2Y526</accession>
<dbReference type="InterPro" id="IPR010368">
    <property type="entry name" value="Com_YlbF"/>
</dbReference>
<dbReference type="InterPro" id="IPR023378">
    <property type="entry name" value="YheA/YmcA-like_dom_sf"/>
</dbReference>
<dbReference type="SUPFAM" id="SSF158622">
    <property type="entry name" value="YheA/YmcA-like"/>
    <property type="match status" value="1"/>
</dbReference>
<dbReference type="EMBL" id="CP121687">
    <property type="protein sequence ID" value="WZL70450.1"/>
    <property type="molecule type" value="Genomic_DNA"/>
</dbReference>
<evidence type="ECO:0000313" key="1">
    <source>
        <dbReference type="EMBL" id="WZL70450.1"/>
    </source>
</evidence>
<organism evidence="1 2">
    <name type="scientific">Defluviitalea saccharophila</name>
    <dbReference type="NCBI Taxonomy" id="879970"/>
    <lineage>
        <taxon>Bacteria</taxon>
        <taxon>Bacillati</taxon>
        <taxon>Bacillota</taxon>
        <taxon>Clostridia</taxon>
        <taxon>Lachnospirales</taxon>
        <taxon>Defluviitaleaceae</taxon>
        <taxon>Defluviitalea</taxon>
    </lineage>
</organism>
<dbReference type="RefSeq" id="WP_341877413.1">
    <property type="nucleotide sequence ID" value="NZ_CP121687.1"/>
</dbReference>
<dbReference type="Proteomes" id="UP001486565">
    <property type="component" value="Chromosome"/>
</dbReference>
<keyword evidence="2" id="KW-1185">Reference proteome</keyword>
<protein>
    <submittedName>
        <fullName evidence="1">YlbF family regulator</fullName>
    </submittedName>
</protein>
<sequence>MANVNEAVHILINAIHESDQYKAYKDLQSKLEQDEEAMKKLNEFRRQRFKLEAQNLNHSTPSHEYFKVLQDMYSSLVMDSDISSFIQAEIDLSQMILEIYKNISESIDFNLDFIDPY</sequence>
<proteinExistence type="predicted"/>
<reference evidence="1 2" key="1">
    <citation type="submission" date="2023-03" db="EMBL/GenBank/DDBJ databases">
        <title>Novel Species.</title>
        <authorList>
            <person name="Ma S."/>
        </authorList>
    </citation>
    <scope>NUCLEOTIDE SEQUENCE [LARGE SCALE GENOMIC DNA]</scope>
    <source>
        <strain evidence="1 2">LIND6LT2</strain>
    </source>
</reference>
<gene>
    <name evidence="1" type="ORF">QBE51_02635</name>
</gene>
<dbReference type="Gene3D" id="1.20.1500.10">
    <property type="entry name" value="YheA/YmcA-like"/>
    <property type="match status" value="1"/>
</dbReference>
<dbReference type="Pfam" id="PF06133">
    <property type="entry name" value="Com_YlbF"/>
    <property type="match status" value="1"/>
</dbReference>
<evidence type="ECO:0000313" key="2">
    <source>
        <dbReference type="Proteomes" id="UP001486565"/>
    </source>
</evidence>